<proteinExistence type="predicted"/>
<accession>A0A7R9IT90</accession>
<protein>
    <submittedName>
        <fullName evidence="1">Uncharacterized protein</fullName>
    </submittedName>
</protein>
<evidence type="ECO:0000313" key="1">
    <source>
        <dbReference type="EMBL" id="CAD7463964.1"/>
    </source>
</evidence>
<dbReference type="AlphaFoldDB" id="A0A7R9IT90"/>
<sequence>MKRSIYDSNSGRNSEDLQRIALGLKAKAVETPVPRSVSSEVGYFHPHQRSRSSKKVVNSTMNDKNSSLSTILAQHCPMFQTHRLLAIFTVEGPIEAVESLRNNQAFDLVKLVDNPLDTDTMLSSTTLFKRIKRNVENEVNSLFQKAGDSQKYPTQGN</sequence>
<gene>
    <name evidence="1" type="ORF">TTEB3V08_LOCUS11843</name>
</gene>
<reference evidence="1" key="1">
    <citation type="submission" date="2020-11" db="EMBL/GenBank/DDBJ databases">
        <authorList>
            <person name="Tran Van P."/>
        </authorList>
    </citation>
    <scope>NUCLEOTIDE SEQUENCE</scope>
</reference>
<name>A0A7R9IT90_9NEOP</name>
<organism evidence="1">
    <name type="scientific">Timema tahoe</name>
    <dbReference type="NCBI Taxonomy" id="61484"/>
    <lineage>
        <taxon>Eukaryota</taxon>
        <taxon>Metazoa</taxon>
        <taxon>Ecdysozoa</taxon>
        <taxon>Arthropoda</taxon>
        <taxon>Hexapoda</taxon>
        <taxon>Insecta</taxon>
        <taxon>Pterygota</taxon>
        <taxon>Neoptera</taxon>
        <taxon>Polyneoptera</taxon>
        <taxon>Phasmatodea</taxon>
        <taxon>Timematodea</taxon>
        <taxon>Timematoidea</taxon>
        <taxon>Timematidae</taxon>
        <taxon>Timema</taxon>
    </lineage>
</organism>
<dbReference type="EMBL" id="OE010019">
    <property type="protein sequence ID" value="CAD7463964.1"/>
    <property type="molecule type" value="Genomic_DNA"/>
</dbReference>